<organism evidence="2 3">
    <name type="scientific">Folsomia candida</name>
    <name type="common">Springtail</name>
    <dbReference type="NCBI Taxonomy" id="158441"/>
    <lineage>
        <taxon>Eukaryota</taxon>
        <taxon>Metazoa</taxon>
        <taxon>Ecdysozoa</taxon>
        <taxon>Arthropoda</taxon>
        <taxon>Hexapoda</taxon>
        <taxon>Collembola</taxon>
        <taxon>Entomobryomorpha</taxon>
        <taxon>Isotomoidea</taxon>
        <taxon>Isotomidae</taxon>
        <taxon>Proisotominae</taxon>
        <taxon>Folsomia</taxon>
    </lineage>
</organism>
<feature type="transmembrane region" description="Helical" evidence="1">
    <location>
        <begin position="43"/>
        <end position="65"/>
    </location>
</feature>
<evidence type="ECO:0000313" key="3">
    <source>
        <dbReference type="Proteomes" id="UP000198287"/>
    </source>
</evidence>
<sequence length="253" mass="29135">MNTPALLKCLKAYAEIYDRIIPIPISWNIKKTRFDYRLKHGQLLVWYFQLSVTFFTACFCAYICIQSVFVKDSHIPVYVSIDELFFFLVIGVLGFCGGLVTIFYGPVVCSAWDNFRVLEKFLTSGTVRRPYRNVYFDDFFNVLAVIIAYVSIIAVLIGSITMIIVELDPFYFVLRNILDDNALLRNWGKITVMRYTIMWISLYETSRIALLALIICTTFALILITLVDVLSNSKLTLVMSFKIHNIAHLVLLL</sequence>
<gene>
    <name evidence="2" type="ORF">Fcan01_25980</name>
</gene>
<keyword evidence="3" id="KW-1185">Reference proteome</keyword>
<evidence type="ECO:0000313" key="2">
    <source>
        <dbReference type="EMBL" id="OXA39392.1"/>
    </source>
</evidence>
<name>A0A226D1D0_FOLCA</name>
<keyword evidence="1" id="KW-1133">Transmembrane helix</keyword>
<reference evidence="2 3" key="1">
    <citation type="submission" date="2015-12" db="EMBL/GenBank/DDBJ databases">
        <title>The genome of Folsomia candida.</title>
        <authorList>
            <person name="Faddeeva A."/>
            <person name="Derks M.F."/>
            <person name="Anvar Y."/>
            <person name="Smit S."/>
            <person name="Van Straalen N."/>
            <person name="Roelofs D."/>
        </authorList>
    </citation>
    <scope>NUCLEOTIDE SEQUENCE [LARGE SCALE GENOMIC DNA]</scope>
    <source>
        <strain evidence="2 3">VU population</strain>
        <tissue evidence="2">Whole body</tissue>
    </source>
</reference>
<proteinExistence type="predicted"/>
<comment type="caution">
    <text evidence="2">The sequence shown here is derived from an EMBL/GenBank/DDBJ whole genome shotgun (WGS) entry which is preliminary data.</text>
</comment>
<dbReference type="EMBL" id="LNIX01000039">
    <property type="protein sequence ID" value="OXA39392.1"/>
    <property type="molecule type" value="Genomic_DNA"/>
</dbReference>
<keyword evidence="1" id="KW-0472">Membrane</keyword>
<dbReference type="Proteomes" id="UP000198287">
    <property type="component" value="Unassembled WGS sequence"/>
</dbReference>
<accession>A0A226D1D0</accession>
<evidence type="ECO:0000256" key="1">
    <source>
        <dbReference type="SAM" id="Phobius"/>
    </source>
</evidence>
<protein>
    <submittedName>
        <fullName evidence="2">Uncharacterized protein</fullName>
    </submittedName>
</protein>
<keyword evidence="1" id="KW-0812">Transmembrane</keyword>
<dbReference type="AlphaFoldDB" id="A0A226D1D0"/>
<feature type="transmembrane region" description="Helical" evidence="1">
    <location>
        <begin position="208"/>
        <end position="230"/>
    </location>
</feature>
<feature type="transmembrane region" description="Helical" evidence="1">
    <location>
        <begin position="85"/>
        <end position="112"/>
    </location>
</feature>
<feature type="transmembrane region" description="Helical" evidence="1">
    <location>
        <begin position="139"/>
        <end position="165"/>
    </location>
</feature>